<organism evidence="4 5">
    <name type="scientific">Tropilaelaps mercedesae</name>
    <dbReference type="NCBI Taxonomy" id="418985"/>
    <lineage>
        <taxon>Eukaryota</taxon>
        <taxon>Metazoa</taxon>
        <taxon>Ecdysozoa</taxon>
        <taxon>Arthropoda</taxon>
        <taxon>Chelicerata</taxon>
        <taxon>Arachnida</taxon>
        <taxon>Acari</taxon>
        <taxon>Parasitiformes</taxon>
        <taxon>Mesostigmata</taxon>
        <taxon>Gamasina</taxon>
        <taxon>Dermanyssoidea</taxon>
        <taxon>Laelapidae</taxon>
        <taxon>Tropilaelaps</taxon>
    </lineage>
</organism>
<dbReference type="Proteomes" id="UP000192247">
    <property type="component" value="Unassembled WGS sequence"/>
</dbReference>
<dbReference type="STRING" id="418985.A0A1V9XMP1"/>
<sequence>MRSIRARKQAVAVRIITAFFQMICLGLLGAFALVVSSRDVPLAGDSKSTRNSQPGKIGQSGVSCRGRAVNTMAQKGIVKQLFQNFVNSLRRRPPPKMAGEDTLGNKYFEYIPDEKSEERHRRWFVPLNKSRFDQEVPVQWEAWLRFRRVDPPTPEEVEQSRQIQAQTIEKARKIKERRQLETAKPQGAFPSLPGLQKVPGEGRIRESKTLDPLPKK</sequence>
<dbReference type="FunCoup" id="A0A1V9XMP1">
    <property type="interactions" value="1114"/>
</dbReference>
<feature type="compositionally biased region" description="Basic and acidic residues" evidence="2">
    <location>
        <begin position="200"/>
        <end position="216"/>
    </location>
</feature>
<keyword evidence="5" id="KW-1185">Reference proteome</keyword>
<dbReference type="InterPro" id="IPR007763">
    <property type="entry name" value="NDUFA12"/>
</dbReference>
<proteinExistence type="inferred from homology"/>
<dbReference type="OrthoDB" id="10255576at2759"/>
<evidence type="ECO:0000256" key="1">
    <source>
        <dbReference type="ARBA" id="ARBA00007355"/>
    </source>
</evidence>
<dbReference type="GO" id="GO:0032981">
    <property type="term" value="P:mitochondrial respiratory chain complex I assembly"/>
    <property type="evidence" value="ECO:0007669"/>
    <property type="project" value="TreeGrafter"/>
</dbReference>
<dbReference type="EMBL" id="MNPL01007514">
    <property type="protein sequence ID" value="OQR74721.1"/>
    <property type="molecule type" value="Genomic_DNA"/>
</dbReference>
<dbReference type="GO" id="GO:0045271">
    <property type="term" value="C:respiratory chain complex I"/>
    <property type="evidence" value="ECO:0007669"/>
    <property type="project" value="InterPro"/>
</dbReference>
<evidence type="ECO:0000256" key="2">
    <source>
        <dbReference type="SAM" id="MobiDB-lite"/>
    </source>
</evidence>
<dbReference type="InterPro" id="IPR052618">
    <property type="entry name" value="ComplexI_NDUFA12"/>
</dbReference>
<protein>
    <submittedName>
        <fullName evidence="4">Mimitin</fullName>
    </submittedName>
</protein>
<feature type="transmembrane region" description="Helical" evidence="3">
    <location>
        <begin position="12"/>
        <end position="35"/>
    </location>
</feature>
<keyword evidence="3" id="KW-0472">Membrane</keyword>
<evidence type="ECO:0000256" key="3">
    <source>
        <dbReference type="SAM" id="Phobius"/>
    </source>
</evidence>
<dbReference type="AlphaFoldDB" id="A0A1V9XMP1"/>
<dbReference type="GO" id="GO:0005739">
    <property type="term" value="C:mitochondrion"/>
    <property type="evidence" value="ECO:0007669"/>
    <property type="project" value="TreeGrafter"/>
</dbReference>
<evidence type="ECO:0000313" key="5">
    <source>
        <dbReference type="Proteomes" id="UP000192247"/>
    </source>
</evidence>
<dbReference type="PANTHER" id="PTHR32470">
    <property type="entry name" value="ADH DEHYDROGENASE [UBIQUINONE] 1 ALPHA SUBCOMPLEX ASSEMBLY FACTOR 2"/>
    <property type="match status" value="1"/>
</dbReference>
<dbReference type="Pfam" id="PF05071">
    <property type="entry name" value="NDUFA12"/>
    <property type="match status" value="1"/>
</dbReference>
<feature type="region of interest" description="Disordered" evidence="2">
    <location>
        <begin position="177"/>
        <end position="216"/>
    </location>
</feature>
<comment type="similarity">
    <text evidence="1">Belongs to the complex I NDUFA12 subunit family.</text>
</comment>
<reference evidence="4 5" key="1">
    <citation type="journal article" date="2017" name="Gigascience">
        <title>Draft genome of the honey bee ectoparasitic mite, Tropilaelaps mercedesae, is shaped by the parasitic life history.</title>
        <authorList>
            <person name="Dong X."/>
            <person name="Armstrong S.D."/>
            <person name="Xia D."/>
            <person name="Makepeace B.L."/>
            <person name="Darby A.C."/>
            <person name="Kadowaki T."/>
        </authorList>
    </citation>
    <scope>NUCLEOTIDE SEQUENCE [LARGE SCALE GENOMIC DNA]</scope>
    <source>
        <strain evidence="4">Wuxi-XJTLU</strain>
    </source>
</reference>
<dbReference type="InParanoid" id="A0A1V9XMP1"/>
<gene>
    <name evidence="4" type="ORF">BIW11_03376</name>
</gene>
<keyword evidence="3" id="KW-0812">Transmembrane</keyword>
<comment type="caution">
    <text evidence="4">The sequence shown here is derived from an EMBL/GenBank/DDBJ whole genome shotgun (WGS) entry which is preliminary data.</text>
</comment>
<evidence type="ECO:0000313" key="4">
    <source>
        <dbReference type="EMBL" id="OQR74721.1"/>
    </source>
</evidence>
<keyword evidence="3" id="KW-1133">Transmembrane helix</keyword>
<name>A0A1V9XMP1_9ACAR</name>
<accession>A0A1V9XMP1</accession>
<dbReference type="PANTHER" id="PTHR32470:SF2">
    <property type="entry name" value="NADH DEHYDROGENASE [UBIQUINONE] 1 ALPHA SUBCOMPLEX ASSEMBLY FACTOR 2"/>
    <property type="match status" value="1"/>
</dbReference>